<feature type="transmembrane region" description="Helical" evidence="6">
    <location>
        <begin position="52"/>
        <end position="74"/>
    </location>
</feature>
<dbReference type="EMBL" id="VSRL01000100">
    <property type="protein sequence ID" value="NKE59917.1"/>
    <property type="molecule type" value="Genomic_DNA"/>
</dbReference>
<proteinExistence type="predicted"/>
<evidence type="ECO:0000256" key="1">
    <source>
        <dbReference type="ARBA" id="ARBA00004651"/>
    </source>
</evidence>
<keyword evidence="8" id="KW-1185">Reference proteome</keyword>
<name>A0ABX1FMU8_9PSEU</name>
<keyword evidence="4 6" id="KW-1133">Transmembrane helix</keyword>
<evidence type="ECO:0000256" key="4">
    <source>
        <dbReference type="ARBA" id="ARBA00022989"/>
    </source>
</evidence>
<evidence type="ECO:0000256" key="5">
    <source>
        <dbReference type="ARBA" id="ARBA00023136"/>
    </source>
</evidence>
<dbReference type="Proteomes" id="UP001515943">
    <property type="component" value="Unassembled WGS sequence"/>
</dbReference>
<feature type="transmembrane region" description="Helical" evidence="6">
    <location>
        <begin position="268"/>
        <end position="289"/>
    </location>
</feature>
<feature type="transmembrane region" description="Helical" evidence="6">
    <location>
        <begin position="158"/>
        <end position="181"/>
    </location>
</feature>
<dbReference type="InterPro" id="IPR017039">
    <property type="entry name" value="Virul_fac_BrkB"/>
</dbReference>
<dbReference type="Pfam" id="PF03631">
    <property type="entry name" value="Virul_fac_BrkB"/>
    <property type="match status" value="1"/>
</dbReference>
<evidence type="ECO:0000313" key="8">
    <source>
        <dbReference type="Proteomes" id="UP001515943"/>
    </source>
</evidence>
<gene>
    <name evidence="7" type="ORF">FXN61_25180</name>
</gene>
<accession>A0ABX1FMU8</accession>
<evidence type="ECO:0000256" key="6">
    <source>
        <dbReference type="SAM" id="Phobius"/>
    </source>
</evidence>
<feature type="transmembrane region" description="Helical" evidence="6">
    <location>
        <begin position="201"/>
        <end position="220"/>
    </location>
</feature>
<keyword evidence="3 6" id="KW-0812">Transmembrane</keyword>
<dbReference type="NCBIfam" id="TIGR00765">
    <property type="entry name" value="yihY_not_rbn"/>
    <property type="match status" value="1"/>
</dbReference>
<dbReference type="PIRSF" id="PIRSF035875">
    <property type="entry name" value="RNase_BN"/>
    <property type="match status" value="1"/>
</dbReference>
<comment type="subcellular location">
    <subcellularLocation>
        <location evidence="1">Cell membrane</location>
        <topology evidence="1">Multi-pass membrane protein</topology>
    </subcellularLocation>
</comment>
<evidence type="ECO:0000256" key="2">
    <source>
        <dbReference type="ARBA" id="ARBA00022475"/>
    </source>
</evidence>
<evidence type="ECO:0000313" key="7">
    <source>
        <dbReference type="EMBL" id="NKE59917.1"/>
    </source>
</evidence>
<organism evidence="7 8">
    <name type="scientific">Lentzea indica</name>
    <dbReference type="NCBI Taxonomy" id="2604800"/>
    <lineage>
        <taxon>Bacteria</taxon>
        <taxon>Bacillati</taxon>
        <taxon>Actinomycetota</taxon>
        <taxon>Actinomycetes</taxon>
        <taxon>Pseudonocardiales</taxon>
        <taxon>Pseudonocardiaceae</taxon>
        <taxon>Lentzea</taxon>
    </lineage>
</organism>
<protein>
    <submittedName>
        <fullName evidence="7">YihY/virulence factor BrkB family protein</fullName>
    </submittedName>
</protein>
<evidence type="ECO:0000256" key="3">
    <source>
        <dbReference type="ARBA" id="ARBA00022692"/>
    </source>
</evidence>
<comment type="caution">
    <text evidence="7">The sequence shown here is derived from an EMBL/GenBank/DDBJ whole genome shotgun (WGS) entry which is preliminary data.</text>
</comment>
<reference evidence="7 8" key="1">
    <citation type="submission" date="2019-08" db="EMBL/GenBank/DDBJ databases">
        <title>Lentzea from Indian Himalayas.</title>
        <authorList>
            <person name="Mandal S."/>
            <person name="Mallick Gupta A."/>
            <person name="Maiti P.K."/>
            <person name="Sarkar J."/>
            <person name="Mandal S."/>
        </authorList>
    </citation>
    <scope>NUCLEOTIDE SEQUENCE [LARGE SCALE GENOMIC DNA]</scope>
    <source>
        <strain evidence="7 8">PSKA42</strain>
    </source>
</reference>
<dbReference type="PANTHER" id="PTHR30213">
    <property type="entry name" value="INNER MEMBRANE PROTEIN YHJD"/>
    <property type="match status" value="1"/>
</dbReference>
<feature type="transmembrane region" description="Helical" evidence="6">
    <location>
        <begin position="232"/>
        <end position="256"/>
    </location>
</feature>
<dbReference type="PANTHER" id="PTHR30213:SF0">
    <property type="entry name" value="UPF0761 MEMBRANE PROTEIN YIHY"/>
    <property type="match status" value="1"/>
</dbReference>
<keyword evidence="5 6" id="KW-0472">Membrane</keyword>
<sequence>MVPAAARGAGAVPAGKTVDRPTKLPKGAWWGVLKRTVKEFNDDNLTDWAGALTYYAVLSLFPGLIVLTSVLALLGETTTQELLKYVDQVAPGQAGDLVKSSVEELRRGQGAAGLLGIIGLLTAFWTASGYLGAFMRACNAVYDVEEGRPFWKTVPLRLLLTLGSVVLVSLTLGALVLTGGIADAVGNFIGLGDTVVTVWDIVKWPVILLLVSLAFAVLYWAAPNVRHHGFRWVTPGSLLAIVLWALATVGFAIYVANFASYNKTYGSLGGVIVFLVWLWISNIAVLLGAEFDAELERGRRLAHGEQDASPEPRDLPG</sequence>
<keyword evidence="2" id="KW-1003">Cell membrane</keyword>